<evidence type="ECO:0000256" key="8">
    <source>
        <dbReference type="ARBA" id="ARBA00022490"/>
    </source>
</evidence>
<comment type="subcellular location">
    <subcellularLocation>
        <location evidence="2 14">Cytoplasm</location>
    </subcellularLocation>
</comment>
<feature type="binding site" evidence="14 15">
    <location>
        <begin position="21"/>
        <end position="23"/>
    </location>
    <ligand>
        <name>substrate</name>
    </ligand>
</feature>
<dbReference type="PIRSF" id="PIRSF000724">
    <property type="entry name" value="Pgk"/>
    <property type="match status" value="1"/>
</dbReference>
<dbReference type="GO" id="GO:0006094">
    <property type="term" value="P:gluconeogenesis"/>
    <property type="evidence" value="ECO:0007669"/>
    <property type="project" value="TreeGrafter"/>
</dbReference>
<name>A0A3L8Q1C3_9GAMM</name>
<evidence type="ECO:0000256" key="10">
    <source>
        <dbReference type="ARBA" id="ARBA00022741"/>
    </source>
</evidence>
<feature type="binding site" evidence="14">
    <location>
        <position position="36"/>
    </location>
    <ligand>
        <name>substrate</name>
    </ligand>
</feature>
<evidence type="ECO:0000256" key="5">
    <source>
        <dbReference type="ARBA" id="ARBA00011245"/>
    </source>
</evidence>
<evidence type="ECO:0000256" key="13">
    <source>
        <dbReference type="ARBA" id="ARBA00023152"/>
    </source>
</evidence>
<dbReference type="GO" id="GO:0043531">
    <property type="term" value="F:ADP binding"/>
    <property type="evidence" value="ECO:0007669"/>
    <property type="project" value="TreeGrafter"/>
</dbReference>
<gene>
    <name evidence="14" type="primary">pgk</name>
    <name evidence="18" type="ORF">D5018_02545</name>
</gene>
<dbReference type="UniPathway" id="UPA00109">
    <property type="reaction ID" value="UER00185"/>
</dbReference>
<keyword evidence="10 14" id="KW-0547">Nucleotide-binding</keyword>
<dbReference type="InterPro" id="IPR001576">
    <property type="entry name" value="Phosphoglycerate_kinase"/>
</dbReference>
<keyword evidence="19" id="KW-1185">Reference proteome</keyword>
<feature type="binding site" evidence="15">
    <location>
        <position position="146"/>
    </location>
    <ligand>
        <name>(2R)-3-phosphoglycerate</name>
        <dbReference type="ChEBI" id="CHEBI:58272"/>
    </ligand>
</feature>
<proteinExistence type="inferred from homology"/>
<feature type="binding site" evidence="14">
    <location>
        <position position="146"/>
    </location>
    <ligand>
        <name>substrate</name>
    </ligand>
</feature>
<comment type="pathway">
    <text evidence="3 14">Carbohydrate degradation; glycolysis; pyruvate from D-glyceraldehyde 3-phosphate: step 2/5.</text>
</comment>
<evidence type="ECO:0000256" key="16">
    <source>
        <dbReference type="PIRSR" id="PIRSR000724-2"/>
    </source>
</evidence>
<dbReference type="FunFam" id="3.40.50.1260:FF:000002">
    <property type="entry name" value="Phosphoglycerate kinase"/>
    <property type="match status" value="1"/>
</dbReference>
<accession>A0A3L8Q1C3</accession>
<dbReference type="InterPro" id="IPR015911">
    <property type="entry name" value="Phosphoglycerate_kinase_CS"/>
</dbReference>
<comment type="subunit">
    <text evidence="5 14">Monomer.</text>
</comment>
<dbReference type="GO" id="GO:0005829">
    <property type="term" value="C:cytosol"/>
    <property type="evidence" value="ECO:0007669"/>
    <property type="project" value="TreeGrafter"/>
</dbReference>
<dbReference type="PRINTS" id="PR00477">
    <property type="entry name" value="PHGLYCKINASE"/>
</dbReference>
<feature type="binding site" evidence="15">
    <location>
        <position position="36"/>
    </location>
    <ligand>
        <name>(2R)-3-phosphoglycerate</name>
        <dbReference type="ChEBI" id="CHEBI:58272"/>
    </ligand>
</feature>
<organism evidence="18 19">
    <name type="scientific">Parashewanella curva</name>
    <dbReference type="NCBI Taxonomy" id="2338552"/>
    <lineage>
        <taxon>Bacteria</taxon>
        <taxon>Pseudomonadati</taxon>
        <taxon>Pseudomonadota</taxon>
        <taxon>Gammaproteobacteria</taxon>
        <taxon>Alteromonadales</taxon>
        <taxon>Shewanellaceae</taxon>
        <taxon>Parashewanella</taxon>
    </lineage>
</organism>
<dbReference type="EMBL" id="QZEI01000004">
    <property type="protein sequence ID" value="RLV61374.1"/>
    <property type="molecule type" value="Genomic_DNA"/>
</dbReference>
<protein>
    <recommendedName>
        <fullName evidence="7 14">Phosphoglycerate kinase</fullName>
        <ecNumber evidence="6 14">2.7.2.3</ecNumber>
    </recommendedName>
</protein>
<evidence type="ECO:0000313" key="18">
    <source>
        <dbReference type="EMBL" id="RLV61374.1"/>
    </source>
</evidence>
<comment type="caution">
    <text evidence="14">Lacks conserved residue(s) required for the propagation of feature annotation.</text>
</comment>
<keyword evidence="11 14" id="KW-0418">Kinase</keyword>
<dbReference type="InterPro" id="IPR015824">
    <property type="entry name" value="Phosphoglycerate_kinase_N"/>
</dbReference>
<keyword evidence="8 14" id="KW-0963">Cytoplasm</keyword>
<evidence type="ECO:0000313" key="19">
    <source>
        <dbReference type="Proteomes" id="UP000281474"/>
    </source>
</evidence>
<evidence type="ECO:0000256" key="2">
    <source>
        <dbReference type="ARBA" id="ARBA00004496"/>
    </source>
</evidence>
<evidence type="ECO:0000256" key="7">
    <source>
        <dbReference type="ARBA" id="ARBA00016471"/>
    </source>
</evidence>
<dbReference type="GO" id="GO:0004618">
    <property type="term" value="F:phosphoglycerate kinase activity"/>
    <property type="evidence" value="ECO:0007669"/>
    <property type="project" value="UniProtKB-UniRule"/>
</dbReference>
<dbReference type="AlphaFoldDB" id="A0A3L8Q1C3"/>
<keyword evidence="13 14" id="KW-0324">Glycolysis</keyword>
<evidence type="ECO:0000256" key="6">
    <source>
        <dbReference type="ARBA" id="ARBA00013061"/>
    </source>
</evidence>
<feature type="binding site" evidence="15">
    <location>
        <position position="113"/>
    </location>
    <ligand>
        <name>(2R)-3-phosphoglycerate</name>
        <dbReference type="ChEBI" id="CHEBI:58272"/>
    </ligand>
</feature>
<dbReference type="EC" id="2.7.2.3" evidence="6 14"/>
<dbReference type="RefSeq" id="WP_121837411.1">
    <property type="nucleotide sequence ID" value="NZ_ML014755.1"/>
</dbReference>
<dbReference type="InterPro" id="IPR036043">
    <property type="entry name" value="Phosphoglycerate_kinase_sf"/>
</dbReference>
<dbReference type="PANTHER" id="PTHR11406">
    <property type="entry name" value="PHOSPHOGLYCERATE KINASE"/>
    <property type="match status" value="1"/>
</dbReference>
<evidence type="ECO:0000256" key="11">
    <source>
        <dbReference type="ARBA" id="ARBA00022777"/>
    </source>
</evidence>
<evidence type="ECO:0000256" key="14">
    <source>
        <dbReference type="HAMAP-Rule" id="MF_00145"/>
    </source>
</evidence>
<dbReference type="GO" id="GO:0005524">
    <property type="term" value="F:ATP binding"/>
    <property type="evidence" value="ECO:0007669"/>
    <property type="project" value="UniProtKB-KW"/>
</dbReference>
<keyword evidence="9 14" id="KW-0808">Transferase</keyword>
<dbReference type="Gene3D" id="3.40.50.1260">
    <property type="entry name" value="Phosphoglycerate kinase, N-terminal domain"/>
    <property type="match status" value="2"/>
</dbReference>
<dbReference type="HAMAP" id="MF_00145">
    <property type="entry name" value="Phosphoglyc_kinase"/>
    <property type="match status" value="1"/>
</dbReference>
<comment type="caution">
    <text evidence="18">The sequence shown here is derived from an EMBL/GenBank/DDBJ whole genome shotgun (WGS) entry which is preliminary data.</text>
</comment>
<dbReference type="PANTHER" id="PTHR11406:SF23">
    <property type="entry name" value="PHOSPHOGLYCERATE KINASE 1, CHLOROPLASTIC-RELATED"/>
    <property type="match status" value="1"/>
</dbReference>
<dbReference type="Pfam" id="PF00162">
    <property type="entry name" value="PGK"/>
    <property type="match status" value="1"/>
</dbReference>
<evidence type="ECO:0000256" key="15">
    <source>
        <dbReference type="PIRSR" id="PIRSR000724-1"/>
    </source>
</evidence>
<feature type="binding site" evidence="14 16">
    <location>
        <position position="197"/>
    </location>
    <ligand>
        <name>ATP</name>
        <dbReference type="ChEBI" id="CHEBI:30616"/>
    </ligand>
</feature>
<dbReference type="GO" id="GO:0006096">
    <property type="term" value="P:glycolytic process"/>
    <property type="evidence" value="ECO:0007669"/>
    <property type="project" value="UniProtKB-UniRule"/>
</dbReference>
<evidence type="ECO:0000256" key="1">
    <source>
        <dbReference type="ARBA" id="ARBA00000642"/>
    </source>
</evidence>
<evidence type="ECO:0000256" key="3">
    <source>
        <dbReference type="ARBA" id="ARBA00004838"/>
    </source>
</evidence>
<comment type="similarity">
    <text evidence="4 14 17">Belongs to the phosphoglycerate kinase family.</text>
</comment>
<dbReference type="Proteomes" id="UP000281474">
    <property type="component" value="Unassembled WGS sequence"/>
</dbReference>
<comment type="catalytic activity">
    <reaction evidence="1 14 17">
        <text>(2R)-3-phosphoglycerate + ATP = (2R)-3-phospho-glyceroyl phosphate + ADP</text>
        <dbReference type="Rhea" id="RHEA:14801"/>
        <dbReference type="ChEBI" id="CHEBI:30616"/>
        <dbReference type="ChEBI" id="CHEBI:57604"/>
        <dbReference type="ChEBI" id="CHEBI:58272"/>
        <dbReference type="ChEBI" id="CHEBI:456216"/>
        <dbReference type="EC" id="2.7.2.3"/>
    </reaction>
</comment>
<sequence length="391" mass="40951">MTIIRMSDLDLQGKRVLIREDLNVPVADGKVTSDARLRAALPTIKLALEKGAAVMVMSHLGRPTEGEFNAEFSLKPVVDYLNDALDCNVTLASDYLDGVEANAGEVVVFENVRFNVGEKKNDEALSKKLAALCDLYVMDAFGTAHRAQASTHGVGQHAPIACAGPLLVGELEALGKALDNPARPMVAIVGGSKVSTKLTVLESLSTKVDQLVVGGGIANTFIAAAGNGVGKSLYEADLMEEATRLVNNAQSRGGDIPVPTDVITGKEFSPTAEATLKPVADVAEDDMIFDIGPDSAEALAEILKNAGTIVWNGPVGVFEFDQFGEGTKRIAQAIAESAAFSIAGGGDTLAAVDKYDIADKVSYISTGGGAFLEFLEGKKLPAVEMLEARGK</sequence>
<evidence type="ECO:0000256" key="4">
    <source>
        <dbReference type="ARBA" id="ARBA00008982"/>
    </source>
</evidence>
<feature type="binding site" evidence="14 16">
    <location>
        <position position="319"/>
    </location>
    <ligand>
        <name>ATP</name>
        <dbReference type="ChEBI" id="CHEBI:30616"/>
    </ligand>
</feature>
<dbReference type="SUPFAM" id="SSF53748">
    <property type="entry name" value="Phosphoglycerate kinase"/>
    <property type="match status" value="1"/>
</dbReference>
<dbReference type="PROSITE" id="PS00111">
    <property type="entry name" value="PGLYCERATE_KINASE"/>
    <property type="match status" value="1"/>
</dbReference>
<feature type="binding site" evidence="14">
    <location>
        <position position="113"/>
    </location>
    <ligand>
        <name>substrate</name>
    </ligand>
</feature>
<dbReference type="FunFam" id="3.40.50.1260:FF:000001">
    <property type="entry name" value="Phosphoglycerate kinase"/>
    <property type="match status" value="1"/>
</dbReference>
<reference evidence="18 19" key="1">
    <citation type="submission" date="2018-09" db="EMBL/GenBank/DDBJ databases">
        <title>Phylogeny of the Shewanellaceae, and recommendation for two new genera, Pseudoshewanella and Parashewanella.</title>
        <authorList>
            <person name="Wang G."/>
        </authorList>
    </citation>
    <scope>NUCLEOTIDE SEQUENCE [LARGE SCALE GENOMIC DNA]</scope>
    <source>
        <strain evidence="18 19">C51</strain>
    </source>
</reference>
<evidence type="ECO:0000256" key="12">
    <source>
        <dbReference type="ARBA" id="ARBA00022840"/>
    </source>
</evidence>
<keyword evidence="12 14" id="KW-0067">ATP-binding</keyword>
<feature type="binding site" evidence="14 15">
    <location>
        <begin position="59"/>
        <end position="62"/>
    </location>
    <ligand>
        <name>substrate</name>
    </ligand>
</feature>
<evidence type="ECO:0000256" key="9">
    <source>
        <dbReference type="ARBA" id="ARBA00022679"/>
    </source>
</evidence>
<evidence type="ECO:0000256" key="17">
    <source>
        <dbReference type="RuleBase" id="RU000532"/>
    </source>
</evidence>
<dbReference type="OrthoDB" id="9808460at2"/>
<feature type="binding site" evidence="14 16">
    <location>
        <begin position="345"/>
        <end position="348"/>
    </location>
    <ligand>
        <name>ATP</name>
        <dbReference type="ChEBI" id="CHEBI:30616"/>
    </ligand>
</feature>